<protein>
    <submittedName>
        <fullName evidence="1">Uncharacterized protein</fullName>
    </submittedName>
</protein>
<name>A0ACC2K5E2_PERAE</name>
<evidence type="ECO:0000313" key="1">
    <source>
        <dbReference type="EMBL" id="KAJ8616305.1"/>
    </source>
</evidence>
<keyword evidence="2" id="KW-1185">Reference proteome</keyword>
<comment type="caution">
    <text evidence="1">The sequence shown here is derived from an EMBL/GenBank/DDBJ whole genome shotgun (WGS) entry which is preliminary data.</text>
</comment>
<evidence type="ECO:0000313" key="2">
    <source>
        <dbReference type="Proteomes" id="UP001234297"/>
    </source>
</evidence>
<dbReference type="Proteomes" id="UP001234297">
    <property type="component" value="Chromosome 12"/>
</dbReference>
<organism evidence="1 2">
    <name type="scientific">Persea americana</name>
    <name type="common">Avocado</name>
    <dbReference type="NCBI Taxonomy" id="3435"/>
    <lineage>
        <taxon>Eukaryota</taxon>
        <taxon>Viridiplantae</taxon>
        <taxon>Streptophyta</taxon>
        <taxon>Embryophyta</taxon>
        <taxon>Tracheophyta</taxon>
        <taxon>Spermatophyta</taxon>
        <taxon>Magnoliopsida</taxon>
        <taxon>Magnoliidae</taxon>
        <taxon>Laurales</taxon>
        <taxon>Lauraceae</taxon>
        <taxon>Persea</taxon>
    </lineage>
</organism>
<accession>A0ACC2K5E2</accession>
<dbReference type="EMBL" id="CM056820">
    <property type="protein sequence ID" value="KAJ8616305.1"/>
    <property type="molecule type" value="Genomic_DNA"/>
</dbReference>
<proteinExistence type="predicted"/>
<gene>
    <name evidence="1" type="ORF">MRB53_035677</name>
</gene>
<reference evidence="1 2" key="1">
    <citation type="journal article" date="2022" name="Hortic Res">
        <title>A haplotype resolved chromosomal level avocado genome allows analysis of novel avocado genes.</title>
        <authorList>
            <person name="Nath O."/>
            <person name="Fletcher S.J."/>
            <person name="Hayward A."/>
            <person name="Shaw L.M."/>
            <person name="Masouleh A.K."/>
            <person name="Furtado A."/>
            <person name="Henry R.J."/>
            <person name="Mitter N."/>
        </authorList>
    </citation>
    <scope>NUCLEOTIDE SEQUENCE [LARGE SCALE GENOMIC DNA]</scope>
    <source>
        <strain evidence="2">cv. Hass</strain>
    </source>
</reference>
<sequence>MQRSNKITAANSLHLQSLRALDSKVNHVDSILELYPKDVPLSKDGNVSDANLGKGPPNVDSPKVEQGKNGKVQNDIQSENRGDTDSKKNDSSKDLDSKQNHKAEEDKKSENKKSGLDGKNKKSDSMNEGLGSKAVPGEDTKDGESDLSKSLRKENPQLEECDVSNSCVDGKKKLVACLRVPGNESPHLSLLVQNKGSGSLKVDITAPDSIQLEQTMFQLQEKENRKVKVKVSIENGSNDTVIVLTGGYGRCELDFRDMVFPDTSKKVEYTPTSTDSSQLGRNLAIYLFIAVVLIIGAAWACLTLRRRHDDPRYQKVETELPISSGGKMEIDESVDGWDNSWGDNWDDEEAPKTPSRLIANLSSKGLTPRRSNYKDGWQNSWND</sequence>